<proteinExistence type="predicted"/>
<evidence type="ECO:0000313" key="2">
    <source>
        <dbReference type="EMBL" id="RCN53136.1"/>
    </source>
</evidence>
<feature type="chain" id="PRO_5016638519" evidence="1">
    <location>
        <begin position="19"/>
        <end position="77"/>
    </location>
</feature>
<dbReference type="OrthoDB" id="5846626at2759"/>
<evidence type="ECO:0000256" key="1">
    <source>
        <dbReference type="SAM" id="SignalP"/>
    </source>
</evidence>
<name>A0A368H9B0_ANCCA</name>
<sequence>MHLYTVLTFSLSLLIVNSFEYDYSHGKYGQMRRAAEDDLAGSLTPIKYRRGGLDAYGDLSTMMRSIDELQRPRFGRK</sequence>
<gene>
    <name evidence="2" type="ORF">ANCCAN_00689</name>
</gene>
<keyword evidence="1" id="KW-0732">Signal</keyword>
<dbReference type="Proteomes" id="UP000252519">
    <property type="component" value="Unassembled WGS sequence"/>
</dbReference>
<evidence type="ECO:0000313" key="3">
    <source>
        <dbReference type="Proteomes" id="UP000252519"/>
    </source>
</evidence>
<feature type="signal peptide" evidence="1">
    <location>
        <begin position="1"/>
        <end position="18"/>
    </location>
</feature>
<reference evidence="2 3" key="1">
    <citation type="submission" date="2014-10" db="EMBL/GenBank/DDBJ databases">
        <title>Draft genome of the hookworm Ancylostoma caninum.</title>
        <authorList>
            <person name="Mitreva M."/>
        </authorList>
    </citation>
    <scope>NUCLEOTIDE SEQUENCE [LARGE SCALE GENOMIC DNA]</scope>
    <source>
        <strain evidence="2 3">Baltimore</strain>
    </source>
</reference>
<organism evidence="2 3">
    <name type="scientific">Ancylostoma caninum</name>
    <name type="common">Dog hookworm</name>
    <dbReference type="NCBI Taxonomy" id="29170"/>
    <lineage>
        <taxon>Eukaryota</taxon>
        <taxon>Metazoa</taxon>
        <taxon>Ecdysozoa</taxon>
        <taxon>Nematoda</taxon>
        <taxon>Chromadorea</taxon>
        <taxon>Rhabditida</taxon>
        <taxon>Rhabditina</taxon>
        <taxon>Rhabditomorpha</taxon>
        <taxon>Strongyloidea</taxon>
        <taxon>Ancylostomatidae</taxon>
        <taxon>Ancylostomatinae</taxon>
        <taxon>Ancylostoma</taxon>
    </lineage>
</organism>
<dbReference type="EMBL" id="JOJR01000003">
    <property type="protein sequence ID" value="RCN53136.1"/>
    <property type="molecule type" value="Genomic_DNA"/>
</dbReference>
<accession>A0A368H9B0</accession>
<keyword evidence="3" id="KW-1185">Reference proteome</keyword>
<protein>
    <submittedName>
        <fullName evidence="2">Uncharacterized protein</fullName>
    </submittedName>
</protein>
<dbReference type="STRING" id="29170.A0A368H9B0"/>
<dbReference type="AlphaFoldDB" id="A0A368H9B0"/>
<comment type="caution">
    <text evidence="2">The sequence shown here is derived from an EMBL/GenBank/DDBJ whole genome shotgun (WGS) entry which is preliminary data.</text>
</comment>